<keyword evidence="2" id="KW-0378">Hydrolase</keyword>
<dbReference type="InterPro" id="IPR052340">
    <property type="entry name" value="RNase_Y/CdgJ"/>
</dbReference>
<dbReference type="PROSITE" id="PS51833">
    <property type="entry name" value="HDOD"/>
    <property type="match status" value="1"/>
</dbReference>
<dbReference type="KEGG" id="dto:TOL2_C18810"/>
<feature type="domain" description="HDOD" evidence="1">
    <location>
        <begin position="57"/>
        <end position="253"/>
    </location>
</feature>
<dbReference type="PANTHER" id="PTHR33525">
    <property type="match status" value="1"/>
</dbReference>
<dbReference type="GO" id="GO:0016787">
    <property type="term" value="F:hydrolase activity"/>
    <property type="evidence" value="ECO:0007669"/>
    <property type="project" value="UniProtKB-KW"/>
</dbReference>
<evidence type="ECO:0000259" key="1">
    <source>
        <dbReference type="PROSITE" id="PS51833"/>
    </source>
</evidence>
<dbReference type="SUPFAM" id="SSF109604">
    <property type="entry name" value="HD-domain/PDEase-like"/>
    <property type="match status" value="1"/>
</dbReference>
<gene>
    <name evidence="2" type="ordered locus">TOL2_C18810</name>
</gene>
<name>K0NMZ1_DESTT</name>
<dbReference type="Gene3D" id="1.10.3210.10">
    <property type="entry name" value="Hypothetical protein af1432"/>
    <property type="match status" value="1"/>
</dbReference>
<dbReference type="RefSeq" id="WP_014957375.1">
    <property type="nucleotide sequence ID" value="NC_018645.1"/>
</dbReference>
<dbReference type="OrthoDB" id="9791419at2"/>
<dbReference type="Pfam" id="PF08668">
    <property type="entry name" value="HDOD"/>
    <property type="match status" value="1"/>
</dbReference>
<proteinExistence type="predicted"/>
<evidence type="ECO:0000313" key="2">
    <source>
        <dbReference type="EMBL" id="CCK80042.1"/>
    </source>
</evidence>
<protein>
    <submittedName>
        <fullName evidence="2">Metal-dependent hydrolase HDOD</fullName>
    </submittedName>
</protein>
<reference evidence="2 3" key="1">
    <citation type="journal article" date="2013" name="Environ. Microbiol.">
        <title>Complete genome, catabolic sub-proteomes and key-metabolites of Desulfobacula toluolica Tol2, a marine, aromatic compound-degrading, sulfate-reducing bacterium.</title>
        <authorList>
            <person name="Wohlbrand L."/>
            <person name="Jacob J.H."/>
            <person name="Kube M."/>
            <person name="Mussmann M."/>
            <person name="Jarling R."/>
            <person name="Beck A."/>
            <person name="Amann R."/>
            <person name="Wilkes H."/>
            <person name="Reinhardt R."/>
            <person name="Rabus R."/>
        </authorList>
    </citation>
    <scope>NUCLEOTIDE SEQUENCE [LARGE SCALE GENOMIC DNA]</scope>
    <source>
        <strain evidence="3">DSM 7467 / Tol2</strain>
    </source>
</reference>
<accession>K0NMZ1</accession>
<dbReference type="InterPro" id="IPR013976">
    <property type="entry name" value="HDOD"/>
</dbReference>
<dbReference type="STRING" id="651182.TOL2_C18810"/>
<organism evidence="2 3">
    <name type="scientific">Desulfobacula toluolica (strain DSM 7467 / Tol2)</name>
    <dbReference type="NCBI Taxonomy" id="651182"/>
    <lineage>
        <taxon>Bacteria</taxon>
        <taxon>Pseudomonadati</taxon>
        <taxon>Thermodesulfobacteriota</taxon>
        <taxon>Desulfobacteria</taxon>
        <taxon>Desulfobacterales</taxon>
        <taxon>Desulfobacteraceae</taxon>
        <taxon>Desulfobacula</taxon>
    </lineage>
</organism>
<evidence type="ECO:0000313" key="3">
    <source>
        <dbReference type="Proteomes" id="UP000007347"/>
    </source>
</evidence>
<dbReference type="PANTHER" id="PTHR33525:SF3">
    <property type="entry name" value="RIBONUCLEASE Y"/>
    <property type="match status" value="1"/>
</dbReference>
<dbReference type="HOGENOM" id="CLU_828279_0_0_7"/>
<keyword evidence="3" id="KW-1185">Reference proteome</keyword>
<dbReference type="Proteomes" id="UP000007347">
    <property type="component" value="Chromosome"/>
</dbReference>
<dbReference type="AlphaFoldDB" id="K0NMZ1"/>
<sequence length="335" mass="37818">MTACATPHAGIELDVIDLSKENNQSVFQSNLNSSNGKINYKAFIKYILKKMLDNTSFLSFSAQIKNVNQILKMKYSSANDIANIILKDVALTIKLLKLVNSSFYGQFSHKGITSISEAMIILGTQEIKLAAASLKIYDHMQDLSNIKVLKIKTLRALQRSIIARQIALDEDLKDAEAIQISAMLYDFGEYLVALFSPEIFIKIELLVDEKHLTRDQASKSIIGISYGMLGRFMVSKWNLPESIIHSMKPVEDINVLKKDMTIEEFKRTICAFSNELCNINFSMGDSHIREKIIKISASYESRLQIPASKSVELLKMSQHKIMQHSSILKTNTKKD</sequence>
<dbReference type="EMBL" id="FO203503">
    <property type="protein sequence ID" value="CCK80042.1"/>
    <property type="molecule type" value="Genomic_DNA"/>
</dbReference>